<proteinExistence type="inferred from homology"/>
<gene>
    <name evidence="6" type="primary">rmuC</name>
    <name evidence="6" type="ORF">QQ008_09825</name>
</gene>
<feature type="coiled-coil region" evidence="5">
    <location>
        <begin position="22"/>
        <end position="116"/>
    </location>
</feature>
<sequence>MEIIYLTIGILVGSLLIWFVARSKYSSDIAALQEKYAELDKEKSLIQERYNLLKNTFQEVDESKKRSELEAHELERKLIISENELKNLLEKHEFQKEELNRLNDHFTEKFENIANQILDKNSEQFSKINQERLKNILDPLKEKITSFEKKVDETHKSQAIESNLLKKEIKSLSELNQQMTQEAHNLTQALKGDNKVQGNWGEFVLERILENSGLSKGSEYILQGKDLKLKDEYGASLKPDVIILLPDEKHIIIDAKVSIKAYEAYIQEEEKGLKKSLLNQHIISIKNHVKGLSEKYYQAVEKLRSPDFVLLFLPIEASFSATFTDEQNDLFEYAWEKRIVIVSPTTLLASLRTIASIWKNEKQNKNAQKIAEESGKLYDKLFAFISDLEKIGKGIKNSQSAFDDAMNKLSTGKGNVLDRAERLKQLGVNSKKSLKSFTKDQKWLGEENE</sequence>
<dbReference type="PANTHER" id="PTHR30563:SF0">
    <property type="entry name" value="DNA RECOMBINATION PROTEIN RMUC"/>
    <property type="match status" value="1"/>
</dbReference>
<accession>A0ABT8KNP8</accession>
<feature type="coiled-coil region" evidence="5">
    <location>
        <begin position="162"/>
        <end position="189"/>
    </location>
</feature>
<protein>
    <submittedName>
        <fullName evidence="6">DNA recombination protein RmuC</fullName>
    </submittedName>
</protein>
<name>A0ABT8KNP8_9BACT</name>
<organism evidence="6 7">
    <name type="scientific">Splendidivirga corallicola</name>
    <dbReference type="NCBI Taxonomy" id="3051826"/>
    <lineage>
        <taxon>Bacteria</taxon>
        <taxon>Pseudomonadati</taxon>
        <taxon>Bacteroidota</taxon>
        <taxon>Cytophagia</taxon>
        <taxon>Cytophagales</taxon>
        <taxon>Splendidivirgaceae</taxon>
        <taxon>Splendidivirga</taxon>
    </lineage>
</organism>
<evidence type="ECO:0000256" key="2">
    <source>
        <dbReference type="ARBA" id="ARBA00009840"/>
    </source>
</evidence>
<dbReference type="InterPro" id="IPR003798">
    <property type="entry name" value="DNA_recombination_RmuC"/>
</dbReference>
<comment type="function">
    <text evidence="1">Involved in DNA recombination.</text>
</comment>
<evidence type="ECO:0000313" key="6">
    <source>
        <dbReference type="EMBL" id="MDN5201662.1"/>
    </source>
</evidence>
<keyword evidence="4" id="KW-0233">DNA recombination</keyword>
<evidence type="ECO:0000256" key="3">
    <source>
        <dbReference type="ARBA" id="ARBA00023054"/>
    </source>
</evidence>
<dbReference type="RefSeq" id="WP_346751690.1">
    <property type="nucleotide sequence ID" value="NZ_JAUJEA010000003.1"/>
</dbReference>
<evidence type="ECO:0000256" key="4">
    <source>
        <dbReference type="ARBA" id="ARBA00023172"/>
    </source>
</evidence>
<dbReference type="EMBL" id="JAUJEA010000003">
    <property type="protein sequence ID" value="MDN5201662.1"/>
    <property type="molecule type" value="Genomic_DNA"/>
</dbReference>
<keyword evidence="7" id="KW-1185">Reference proteome</keyword>
<comment type="caution">
    <text evidence="6">The sequence shown here is derived from an EMBL/GenBank/DDBJ whole genome shotgun (WGS) entry which is preliminary data.</text>
</comment>
<evidence type="ECO:0000256" key="1">
    <source>
        <dbReference type="ARBA" id="ARBA00003416"/>
    </source>
</evidence>
<evidence type="ECO:0000313" key="7">
    <source>
        <dbReference type="Proteomes" id="UP001172082"/>
    </source>
</evidence>
<keyword evidence="3 5" id="KW-0175">Coiled coil</keyword>
<evidence type="ECO:0000256" key="5">
    <source>
        <dbReference type="SAM" id="Coils"/>
    </source>
</evidence>
<comment type="similarity">
    <text evidence="2">Belongs to the RmuC family.</text>
</comment>
<dbReference type="PANTHER" id="PTHR30563">
    <property type="entry name" value="DNA RECOMBINATION PROTEIN RMUC"/>
    <property type="match status" value="1"/>
</dbReference>
<dbReference type="Proteomes" id="UP001172082">
    <property type="component" value="Unassembled WGS sequence"/>
</dbReference>
<dbReference type="Pfam" id="PF02646">
    <property type="entry name" value="RmuC"/>
    <property type="match status" value="1"/>
</dbReference>
<reference evidence="6" key="1">
    <citation type="submission" date="2023-06" db="EMBL/GenBank/DDBJ databases">
        <title>Genomic of Parafulvivirga corallium.</title>
        <authorList>
            <person name="Wang G."/>
        </authorList>
    </citation>
    <scope>NUCLEOTIDE SEQUENCE</scope>
    <source>
        <strain evidence="6">BMA10</strain>
    </source>
</reference>